<organism evidence="2 3">
    <name type="scientific">Stylosanthes scabra</name>
    <dbReference type="NCBI Taxonomy" id="79078"/>
    <lineage>
        <taxon>Eukaryota</taxon>
        <taxon>Viridiplantae</taxon>
        <taxon>Streptophyta</taxon>
        <taxon>Embryophyta</taxon>
        <taxon>Tracheophyta</taxon>
        <taxon>Spermatophyta</taxon>
        <taxon>Magnoliopsida</taxon>
        <taxon>eudicotyledons</taxon>
        <taxon>Gunneridae</taxon>
        <taxon>Pentapetalae</taxon>
        <taxon>rosids</taxon>
        <taxon>fabids</taxon>
        <taxon>Fabales</taxon>
        <taxon>Fabaceae</taxon>
        <taxon>Papilionoideae</taxon>
        <taxon>50 kb inversion clade</taxon>
        <taxon>dalbergioids sensu lato</taxon>
        <taxon>Dalbergieae</taxon>
        <taxon>Pterocarpus clade</taxon>
        <taxon>Stylosanthes</taxon>
    </lineage>
</organism>
<protein>
    <recommendedName>
        <fullName evidence="4">Beta-galactosidase</fullName>
    </recommendedName>
</protein>
<comment type="caution">
    <text evidence="2">The sequence shown here is derived from an EMBL/GenBank/DDBJ whole genome shotgun (WGS) entry which is preliminary data.</text>
</comment>
<evidence type="ECO:0000256" key="1">
    <source>
        <dbReference type="SAM" id="MobiDB-lite"/>
    </source>
</evidence>
<reference evidence="2 3" key="1">
    <citation type="journal article" date="2023" name="Plants (Basel)">
        <title>Bridging the Gap: Combining Genomics and Transcriptomics Approaches to Understand Stylosanthes scabra, an Orphan Legume from the Brazilian Caatinga.</title>
        <authorList>
            <person name="Ferreira-Neto J.R.C."/>
            <person name="da Silva M.D."/>
            <person name="Binneck E."/>
            <person name="de Melo N.F."/>
            <person name="da Silva R.H."/>
            <person name="de Melo A.L.T.M."/>
            <person name="Pandolfi V."/>
            <person name="Bustamante F.O."/>
            <person name="Brasileiro-Vidal A.C."/>
            <person name="Benko-Iseppon A.M."/>
        </authorList>
    </citation>
    <scope>NUCLEOTIDE SEQUENCE [LARGE SCALE GENOMIC DNA]</scope>
    <source>
        <tissue evidence="2">Leaves</tissue>
    </source>
</reference>
<proteinExistence type="predicted"/>
<evidence type="ECO:0000313" key="2">
    <source>
        <dbReference type="EMBL" id="MED6137934.1"/>
    </source>
</evidence>
<name>A0ABU6SND2_9FABA</name>
<feature type="region of interest" description="Disordered" evidence="1">
    <location>
        <begin position="25"/>
        <end position="54"/>
    </location>
</feature>
<feature type="compositionally biased region" description="Low complexity" evidence="1">
    <location>
        <begin position="88"/>
        <end position="102"/>
    </location>
</feature>
<evidence type="ECO:0008006" key="4">
    <source>
        <dbReference type="Google" id="ProtNLM"/>
    </source>
</evidence>
<feature type="compositionally biased region" description="Basic residues" evidence="1">
    <location>
        <begin position="75"/>
        <end position="87"/>
    </location>
</feature>
<feature type="region of interest" description="Disordered" evidence="1">
    <location>
        <begin position="75"/>
        <end position="113"/>
    </location>
</feature>
<gene>
    <name evidence="2" type="ORF">PIB30_069637</name>
</gene>
<dbReference type="Proteomes" id="UP001341840">
    <property type="component" value="Unassembled WGS sequence"/>
</dbReference>
<evidence type="ECO:0000313" key="3">
    <source>
        <dbReference type="Proteomes" id="UP001341840"/>
    </source>
</evidence>
<sequence>MDQQNNRRRIQGRATLQLQFETTDSREWIGDRRSRRRQPSQLAPPSIDKHPPRRYSLFLRHRRYSLCFCLRRRSPRSSRRLPRRVRHSSPSSLLPAASPSSPEGGTRGNEEEAEVTYDGRSLIIGGHRKILFSGSIHYPRSTPQVFPVGPVNQ</sequence>
<dbReference type="EMBL" id="JASCZI010061184">
    <property type="protein sequence ID" value="MED6137934.1"/>
    <property type="molecule type" value="Genomic_DNA"/>
</dbReference>
<dbReference type="Gene3D" id="3.20.20.80">
    <property type="entry name" value="Glycosidases"/>
    <property type="match status" value="1"/>
</dbReference>
<accession>A0ABU6SND2</accession>
<keyword evidence="3" id="KW-1185">Reference proteome</keyword>